<dbReference type="Proteomes" id="UP000016761">
    <property type="component" value="Unassembled WGS sequence"/>
</dbReference>
<dbReference type="EMBL" id="AUSW01000017">
    <property type="protein sequence ID" value="ERL55970.1"/>
    <property type="molecule type" value="Genomic_DNA"/>
</dbReference>
<evidence type="ECO:0008006" key="3">
    <source>
        <dbReference type="Google" id="ProtNLM"/>
    </source>
</evidence>
<dbReference type="PANTHER" id="PTHR32011">
    <property type="entry name" value="OS08G0472400 PROTEIN"/>
    <property type="match status" value="1"/>
</dbReference>
<comment type="caution">
    <text evidence="1">The sequence shown here is derived from an EMBL/GenBank/DDBJ whole genome shotgun (WGS) entry which is preliminary data.</text>
</comment>
<dbReference type="STRING" id="1354303.M917_1214"/>
<dbReference type="RefSeq" id="WP_021813860.1">
    <property type="nucleotide sequence ID" value="NZ_AUSW01000017.1"/>
</dbReference>
<dbReference type="PATRIC" id="fig|1354303.4.peg.1197"/>
<dbReference type="SUPFAM" id="SSF160631">
    <property type="entry name" value="SMI1/KNR4-like"/>
    <property type="match status" value="1"/>
</dbReference>
<dbReference type="OrthoDB" id="264195at2"/>
<dbReference type="PANTHER" id="PTHR32011:SF2">
    <property type="entry name" value="OS08G0472400 PROTEIN"/>
    <property type="match status" value="1"/>
</dbReference>
<gene>
    <name evidence="1" type="ORF">M917_1214</name>
</gene>
<dbReference type="AlphaFoldDB" id="U4T4Y3"/>
<name>U4T4Y3_9GAMM</name>
<dbReference type="eggNOG" id="ENOG5032WVC">
    <property type="taxonomic scope" value="Bacteria"/>
</dbReference>
<organism evidence="1 2">
    <name type="scientific">Psychrobacter aquaticus CMS 56</name>
    <dbReference type="NCBI Taxonomy" id="1354303"/>
    <lineage>
        <taxon>Bacteria</taxon>
        <taxon>Pseudomonadati</taxon>
        <taxon>Pseudomonadota</taxon>
        <taxon>Gammaproteobacteria</taxon>
        <taxon>Moraxellales</taxon>
        <taxon>Moraxellaceae</taxon>
        <taxon>Psychrobacter</taxon>
    </lineage>
</organism>
<evidence type="ECO:0000313" key="2">
    <source>
        <dbReference type="Proteomes" id="UP000016761"/>
    </source>
</evidence>
<keyword evidence="2" id="KW-1185">Reference proteome</keyword>
<reference evidence="1 2" key="1">
    <citation type="journal article" date="2013" name="Genome Announc.">
        <title>Draft Genome Sequence of Psychrobacter aquaticus Strain CMS 56T, Isolated from a Cyanobacterial Mat Sample Collected from Water Bodies in the McMurdo Dry Valley Region of Antarctica.</title>
        <authorList>
            <person name="Reddy G.S."/>
            <person name="Ara S."/>
            <person name="Singh A."/>
            <person name="Kumar Pinnaka A."/>
            <person name="Shivaji S."/>
        </authorList>
    </citation>
    <scope>NUCLEOTIDE SEQUENCE [LARGE SCALE GENOMIC DNA]</scope>
    <source>
        <strain evidence="1 2">CMS 56</strain>
    </source>
</reference>
<protein>
    <recommendedName>
        <fullName evidence="3">Knr4/Smi1-like domain-containing protein</fullName>
    </recommendedName>
</protein>
<sequence length="191" mass="23004">MKHAQKKEVIRKLKAKKVKFEHGLSDQEIQEIELKFDIQFPPDLRDFLQTELPISDNFVNWRLGLKSKDEEAYIRQRIDWPFGGIVFDIEHSTFWMEEWGEKYDDINKNIMVAEIYYETYPKMIPIFSHRYIPSTPYKAGNPVFSIYQTDIIYYGYDLAHYFAHEFRFELSDKFPTIDEPSYIDFWGDIQS</sequence>
<dbReference type="Gene3D" id="3.40.1580.10">
    <property type="entry name" value="SMI1/KNR4-like"/>
    <property type="match status" value="1"/>
</dbReference>
<dbReference type="InterPro" id="IPR037883">
    <property type="entry name" value="Knr4/Smi1-like_sf"/>
</dbReference>
<accession>U4T4Y3</accession>
<proteinExistence type="predicted"/>
<evidence type="ECO:0000313" key="1">
    <source>
        <dbReference type="EMBL" id="ERL55970.1"/>
    </source>
</evidence>